<dbReference type="AlphaFoldDB" id="A0A0F9TWG8"/>
<keyword evidence="1" id="KW-0472">Membrane</keyword>
<proteinExistence type="predicted"/>
<keyword evidence="1" id="KW-0812">Transmembrane</keyword>
<protein>
    <recommendedName>
        <fullName evidence="3">Gene transfer agent protein</fullName>
    </recommendedName>
</protein>
<evidence type="ECO:0000256" key="1">
    <source>
        <dbReference type="SAM" id="Phobius"/>
    </source>
</evidence>
<sequence>MGEEMGYDRFECAPGLRLQAHERVSAIHHENLLQRLDRLEEMMERLERRLWLTVYGVVAVILAQAVQSFLVVAP</sequence>
<accession>A0A0F9TWG8</accession>
<gene>
    <name evidence="2" type="ORF">LCGC14_0280180</name>
</gene>
<dbReference type="EMBL" id="LAZR01000160">
    <property type="protein sequence ID" value="KKN85360.1"/>
    <property type="molecule type" value="Genomic_DNA"/>
</dbReference>
<organism evidence="2">
    <name type="scientific">marine sediment metagenome</name>
    <dbReference type="NCBI Taxonomy" id="412755"/>
    <lineage>
        <taxon>unclassified sequences</taxon>
        <taxon>metagenomes</taxon>
        <taxon>ecological metagenomes</taxon>
    </lineage>
</organism>
<reference evidence="2" key="1">
    <citation type="journal article" date="2015" name="Nature">
        <title>Complex archaea that bridge the gap between prokaryotes and eukaryotes.</title>
        <authorList>
            <person name="Spang A."/>
            <person name="Saw J.H."/>
            <person name="Jorgensen S.L."/>
            <person name="Zaremba-Niedzwiedzka K."/>
            <person name="Martijn J."/>
            <person name="Lind A.E."/>
            <person name="van Eijk R."/>
            <person name="Schleper C."/>
            <person name="Guy L."/>
            <person name="Ettema T.J."/>
        </authorList>
    </citation>
    <scope>NUCLEOTIDE SEQUENCE</scope>
</reference>
<feature type="transmembrane region" description="Helical" evidence="1">
    <location>
        <begin position="50"/>
        <end position="73"/>
    </location>
</feature>
<evidence type="ECO:0008006" key="3">
    <source>
        <dbReference type="Google" id="ProtNLM"/>
    </source>
</evidence>
<evidence type="ECO:0000313" key="2">
    <source>
        <dbReference type="EMBL" id="KKN85360.1"/>
    </source>
</evidence>
<comment type="caution">
    <text evidence="2">The sequence shown here is derived from an EMBL/GenBank/DDBJ whole genome shotgun (WGS) entry which is preliminary data.</text>
</comment>
<keyword evidence="1" id="KW-1133">Transmembrane helix</keyword>
<name>A0A0F9TWG8_9ZZZZ</name>